<keyword evidence="6" id="KW-1133">Transmembrane helix</keyword>
<dbReference type="RefSeq" id="WP_076483427.1">
    <property type="nucleotide sequence ID" value="NZ_FTOG01000001.1"/>
</dbReference>
<feature type="domain" description="Methyl-accepting transducer" evidence="7">
    <location>
        <begin position="726"/>
        <end position="955"/>
    </location>
</feature>
<feature type="domain" description="HAMP" evidence="8">
    <location>
        <begin position="363"/>
        <end position="416"/>
    </location>
</feature>
<dbReference type="PRINTS" id="PR00260">
    <property type="entry name" value="CHEMTRNSDUCR"/>
</dbReference>
<dbReference type="CDD" id="cd11386">
    <property type="entry name" value="MCP_signal"/>
    <property type="match status" value="1"/>
</dbReference>
<organism evidence="9 10">
    <name type="scientific">Rhodobacter aestuarii</name>
    <dbReference type="NCBI Taxonomy" id="453582"/>
    <lineage>
        <taxon>Bacteria</taxon>
        <taxon>Pseudomonadati</taxon>
        <taxon>Pseudomonadota</taxon>
        <taxon>Alphaproteobacteria</taxon>
        <taxon>Rhodobacterales</taxon>
        <taxon>Rhodobacter group</taxon>
        <taxon>Rhodobacter</taxon>
    </lineage>
</organism>
<dbReference type="Gene3D" id="3.30.450.20">
    <property type="entry name" value="PAS domain"/>
    <property type="match status" value="2"/>
</dbReference>
<keyword evidence="6" id="KW-0472">Membrane</keyword>
<dbReference type="SUPFAM" id="SSF58104">
    <property type="entry name" value="Methyl-accepting chemotaxis protein (MCP) signaling domain"/>
    <property type="match status" value="1"/>
</dbReference>
<dbReference type="SUPFAM" id="SSF158472">
    <property type="entry name" value="HAMP domain-like"/>
    <property type="match status" value="1"/>
</dbReference>
<dbReference type="EMBL" id="FTOG01000001">
    <property type="protein sequence ID" value="SIS45967.1"/>
    <property type="molecule type" value="Genomic_DNA"/>
</dbReference>
<evidence type="ECO:0000256" key="4">
    <source>
        <dbReference type="PROSITE-ProRule" id="PRU00284"/>
    </source>
</evidence>
<dbReference type="STRING" id="453582.SAMN05421580_101502"/>
<evidence type="ECO:0000259" key="7">
    <source>
        <dbReference type="PROSITE" id="PS50111"/>
    </source>
</evidence>
<dbReference type="NCBIfam" id="TIGR00229">
    <property type="entry name" value="sensory_box"/>
    <property type="match status" value="1"/>
</dbReference>
<comment type="subcellular location">
    <subcellularLocation>
        <location evidence="1">Membrane</location>
    </subcellularLocation>
</comment>
<feature type="domain" description="HAMP" evidence="8">
    <location>
        <begin position="675"/>
        <end position="721"/>
    </location>
</feature>
<dbReference type="Pfam" id="PF00015">
    <property type="entry name" value="MCPsignal"/>
    <property type="match status" value="1"/>
</dbReference>
<evidence type="ECO:0000256" key="3">
    <source>
        <dbReference type="ARBA" id="ARBA00029447"/>
    </source>
</evidence>
<gene>
    <name evidence="9" type="ORF">SAMN05421580_101502</name>
</gene>
<dbReference type="GO" id="GO:0004888">
    <property type="term" value="F:transmembrane signaling receptor activity"/>
    <property type="evidence" value="ECO:0007669"/>
    <property type="project" value="InterPro"/>
</dbReference>
<keyword evidence="10" id="KW-1185">Reference proteome</keyword>
<evidence type="ECO:0000259" key="8">
    <source>
        <dbReference type="PROSITE" id="PS50885"/>
    </source>
</evidence>
<dbReference type="FunFam" id="1.10.287.950:FF:000001">
    <property type="entry name" value="Methyl-accepting chemotaxis sensory transducer"/>
    <property type="match status" value="1"/>
</dbReference>
<comment type="similarity">
    <text evidence="3">Belongs to the methyl-accepting chemotaxis (MCP) protein family.</text>
</comment>
<dbReference type="Gene3D" id="1.10.287.950">
    <property type="entry name" value="Methyl-accepting chemotaxis protein"/>
    <property type="match status" value="1"/>
</dbReference>
<dbReference type="SUPFAM" id="SSF55785">
    <property type="entry name" value="PYP-like sensor domain (PAS domain)"/>
    <property type="match status" value="1"/>
</dbReference>
<dbReference type="GO" id="GO:0016020">
    <property type="term" value="C:membrane"/>
    <property type="evidence" value="ECO:0007669"/>
    <property type="project" value="UniProtKB-SubCell"/>
</dbReference>
<dbReference type="PANTHER" id="PTHR43531">
    <property type="entry name" value="PROTEIN ICFG"/>
    <property type="match status" value="1"/>
</dbReference>
<dbReference type="InterPro" id="IPR051310">
    <property type="entry name" value="MCP_chemotaxis"/>
</dbReference>
<dbReference type="CDD" id="cd00130">
    <property type="entry name" value="PAS"/>
    <property type="match status" value="1"/>
</dbReference>
<evidence type="ECO:0000256" key="1">
    <source>
        <dbReference type="ARBA" id="ARBA00004370"/>
    </source>
</evidence>
<feature type="compositionally biased region" description="Pro residues" evidence="5">
    <location>
        <begin position="982"/>
        <end position="992"/>
    </location>
</feature>
<sequence>MIFRKRLSLGLKLPLMLVAIAMVALTVMGVSSYREARALLEEEASQRLERTLESRVQALEQWAGQTQSELTSQAANPGMQRLVRDFTNGWKMLGEEAAQSLRASWVEGNPNPPQERWKLDFACDINDFGIVHRRAHPGLVTLAQEKDLQDLYFIDVTGHVLYSLRKGDEFAANLNDPTQATGPLATTVAQAMADASGAAAVSDFVPLSDGSRGIYLAQVMHSEQGVALGVLAFAARLDRVGAVMTMPRSLGDTGQAYVLDAQGQLQSPLRMPGGPEAGTVLSNTASAAVLGGETGRATYKGLTGKTVAGVYAPATLFGRAMGVVVEQDAAEVVAPARKLARKQLLNATWLIALLAGMSAWMARGIALPMHCVAQSVGRIAGGDHSITVPATERGDELGEIAKAVEGLRDDLAASHETRRAATIQGTAFQNSSAALMVVAPDLSICFANAALSKLVSQKIEDFRGRAPGLDPDLLMGVSLSQLYPMTPEIEARLADPSKLPFHQDVAVGEGRFGVDFSEIRAADGTLMGYVVEWRDVTELRMTRALLNALDSTQLMVEFSPDGRVTRGNDNILSALGESAEGLIGRDHAGLIEGEGDLAGFWSRLERLEPVIGRFVLQGANGCRVVAEGSVTPVPDREGAMLKIVLIGNDITQAQAALAEAQARAEAMLVGQRAVVEGLRVGLEHLARGDLKSRIETKFPEEYEQLRTDFNNAASTLADAMAVVIECAHSIDSEVSEINNAAADLSQRTEKQAGTLAETVTALDQLTSSVGAASAGISEADQMVERARAGAESSGQVVQQAVTAMGEISQSSEQISRIISVIEDIAFQTNLLALNAGVEAARAGEAGRGFAVVASEVRALAQRSSDAAREIDTLISTSSENVRRGVDLVGETGQALQGILVSVNEIAGRMSGIASSAREQSAGLSEINNAMIQLDQVTQQNAAMFEETTAAAQALSRGVQLLTTTTARFDADVPSAAKMAEPMPAPAPAPTPVSKPVAVPAKPAAKAAPPAKPKPAPAAAPVPRSAGALALKPEVSDWEDF</sequence>
<evidence type="ECO:0000256" key="5">
    <source>
        <dbReference type="SAM" id="MobiDB-lite"/>
    </source>
</evidence>
<dbReference type="Pfam" id="PF00672">
    <property type="entry name" value="HAMP"/>
    <property type="match status" value="1"/>
</dbReference>
<dbReference type="Pfam" id="PF13426">
    <property type="entry name" value="PAS_9"/>
    <property type="match status" value="1"/>
</dbReference>
<dbReference type="AlphaFoldDB" id="A0A1N7J9L9"/>
<evidence type="ECO:0000313" key="9">
    <source>
        <dbReference type="EMBL" id="SIS45967.1"/>
    </source>
</evidence>
<keyword evidence="2" id="KW-0145">Chemotaxis</keyword>
<dbReference type="InterPro" id="IPR004090">
    <property type="entry name" value="Chemotax_Me-accpt_rcpt"/>
</dbReference>
<keyword evidence="6" id="KW-0812">Transmembrane</keyword>
<dbReference type="InterPro" id="IPR004089">
    <property type="entry name" value="MCPsignal_dom"/>
</dbReference>
<dbReference type="InterPro" id="IPR035965">
    <property type="entry name" value="PAS-like_dom_sf"/>
</dbReference>
<reference evidence="10" key="1">
    <citation type="submission" date="2017-01" db="EMBL/GenBank/DDBJ databases">
        <authorList>
            <person name="Varghese N."/>
            <person name="Submissions S."/>
        </authorList>
    </citation>
    <scope>NUCLEOTIDE SEQUENCE [LARGE SCALE GENOMIC DNA]</scope>
    <source>
        <strain evidence="10">DSM 19945</strain>
    </source>
</reference>
<evidence type="ECO:0000256" key="2">
    <source>
        <dbReference type="ARBA" id="ARBA00022500"/>
    </source>
</evidence>
<dbReference type="PROSITE" id="PS50885">
    <property type="entry name" value="HAMP"/>
    <property type="match status" value="2"/>
</dbReference>
<protein>
    <submittedName>
        <fullName evidence="9">Methyl-accepting chemotaxis protein</fullName>
    </submittedName>
</protein>
<feature type="region of interest" description="Disordered" evidence="5">
    <location>
        <begin position="978"/>
        <end position="1040"/>
    </location>
</feature>
<dbReference type="PANTHER" id="PTHR43531:SF11">
    <property type="entry name" value="METHYL-ACCEPTING CHEMOTAXIS PROTEIN 3"/>
    <property type="match status" value="1"/>
</dbReference>
<evidence type="ECO:0000256" key="6">
    <source>
        <dbReference type="SAM" id="Phobius"/>
    </source>
</evidence>
<dbReference type="SMART" id="SM00283">
    <property type="entry name" value="MA"/>
    <property type="match status" value="1"/>
</dbReference>
<accession>A0A1N7J9L9</accession>
<dbReference type="Gene3D" id="6.10.340.10">
    <property type="match status" value="1"/>
</dbReference>
<dbReference type="SMART" id="SM00304">
    <property type="entry name" value="HAMP"/>
    <property type="match status" value="2"/>
</dbReference>
<dbReference type="Proteomes" id="UP000186221">
    <property type="component" value="Unassembled WGS sequence"/>
</dbReference>
<dbReference type="GO" id="GO:0006935">
    <property type="term" value="P:chemotaxis"/>
    <property type="evidence" value="ECO:0007669"/>
    <property type="project" value="UniProtKB-KW"/>
</dbReference>
<dbReference type="PROSITE" id="PS50111">
    <property type="entry name" value="CHEMOTAXIS_TRANSDUC_2"/>
    <property type="match status" value="1"/>
</dbReference>
<feature type="compositionally biased region" description="Low complexity" evidence="5">
    <location>
        <begin position="993"/>
        <end position="1008"/>
    </location>
</feature>
<dbReference type="InterPro" id="IPR000014">
    <property type="entry name" value="PAS"/>
</dbReference>
<feature type="compositionally biased region" description="Pro residues" evidence="5">
    <location>
        <begin position="1009"/>
        <end position="1019"/>
    </location>
</feature>
<feature type="transmembrane region" description="Helical" evidence="6">
    <location>
        <begin position="13"/>
        <end position="33"/>
    </location>
</feature>
<evidence type="ECO:0000313" key="10">
    <source>
        <dbReference type="Proteomes" id="UP000186221"/>
    </source>
</evidence>
<dbReference type="GO" id="GO:0007165">
    <property type="term" value="P:signal transduction"/>
    <property type="evidence" value="ECO:0007669"/>
    <property type="project" value="UniProtKB-KW"/>
</dbReference>
<name>A0A1N7J9L9_9RHOB</name>
<dbReference type="InterPro" id="IPR003660">
    <property type="entry name" value="HAMP_dom"/>
</dbReference>
<proteinExistence type="inferred from homology"/>
<keyword evidence="4" id="KW-0807">Transducer</keyword>